<keyword evidence="3" id="KW-1185">Reference proteome</keyword>
<proteinExistence type="predicted"/>
<gene>
    <name evidence="2" type="ORF">SAMN04488127_0244</name>
</gene>
<sequence>MEVAVRTHVGMKRRINEDRTGLFTREGGRFLLAVVADGMGGHNGGDTASRMAVEGLEKEFGKADMTVLGTADGRAEWLTGVTERLNRALLDHAQSNEECRGMGTTLEAAVITGIDVTLCHIGDSRTYRLSPDGFEQVTKDHSLVNLLVESGEITEEEARVHPKRNFIMKALGTDDRVEPDIIPIRLPEGSALLLCSDGLSNKLGAEEIAETVNGAGTADDRADALVDLANQRGGEDNISVILIDNNVREGDAG</sequence>
<dbReference type="InterPro" id="IPR015655">
    <property type="entry name" value="PP2C"/>
</dbReference>
<protein>
    <submittedName>
        <fullName evidence="2">Protein phosphatase</fullName>
    </submittedName>
</protein>
<evidence type="ECO:0000259" key="1">
    <source>
        <dbReference type="PROSITE" id="PS51746"/>
    </source>
</evidence>
<organism evidence="2 3">
    <name type="scientific">Bhargavaea ginsengi</name>
    <dbReference type="NCBI Taxonomy" id="426757"/>
    <lineage>
        <taxon>Bacteria</taxon>
        <taxon>Bacillati</taxon>
        <taxon>Bacillota</taxon>
        <taxon>Bacilli</taxon>
        <taxon>Bacillales</taxon>
        <taxon>Caryophanaceae</taxon>
        <taxon>Bhargavaea</taxon>
    </lineage>
</organism>
<dbReference type="SMART" id="SM00332">
    <property type="entry name" value="PP2Cc"/>
    <property type="match status" value="1"/>
</dbReference>
<dbReference type="GO" id="GO:0004722">
    <property type="term" value="F:protein serine/threonine phosphatase activity"/>
    <property type="evidence" value="ECO:0007669"/>
    <property type="project" value="InterPro"/>
</dbReference>
<dbReference type="PANTHER" id="PTHR47992">
    <property type="entry name" value="PROTEIN PHOSPHATASE"/>
    <property type="match status" value="1"/>
</dbReference>
<dbReference type="OrthoDB" id="9801841at2"/>
<dbReference type="EMBL" id="FNZF01000001">
    <property type="protein sequence ID" value="SEI70777.1"/>
    <property type="molecule type" value="Genomic_DNA"/>
</dbReference>
<dbReference type="NCBIfam" id="NF033484">
    <property type="entry name" value="Stp1_PP2C_phos"/>
    <property type="match status" value="1"/>
</dbReference>
<reference evidence="3" key="1">
    <citation type="submission" date="2016-10" db="EMBL/GenBank/DDBJ databases">
        <authorList>
            <person name="Varghese N."/>
            <person name="Submissions S."/>
        </authorList>
    </citation>
    <scope>NUCLEOTIDE SEQUENCE [LARGE SCALE GENOMIC DNA]</scope>
    <source>
        <strain evidence="3">CGMCC 1.6763</strain>
    </source>
</reference>
<evidence type="ECO:0000313" key="3">
    <source>
        <dbReference type="Proteomes" id="UP000199200"/>
    </source>
</evidence>
<accession>A0A1H6T117</accession>
<evidence type="ECO:0000313" key="2">
    <source>
        <dbReference type="EMBL" id="SEI70777.1"/>
    </source>
</evidence>
<name>A0A1H6T117_9BACL</name>
<dbReference type="STRING" id="426757.SAMN04488127_0244"/>
<dbReference type="SUPFAM" id="SSF81606">
    <property type="entry name" value="PP2C-like"/>
    <property type="match status" value="1"/>
</dbReference>
<dbReference type="InterPro" id="IPR001932">
    <property type="entry name" value="PPM-type_phosphatase-like_dom"/>
</dbReference>
<dbReference type="PROSITE" id="PS51746">
    <property type="entry name" value="PPM_2"/>
    <property type="match status" value="1"/>
</dbReference>
<dbReference type="AlphaFoldDB" id="A0A1H6T117"/>
<feature type="domain" description="PPM-type phosphatase" evidence="1">
    <location>
        <begin position="2"/>
        <end position="245"/>
    </location>
</feature>
<dbReference type="Proteomes" id="UP000199200">
    <property type="component" value="Unassembled WGS sequence"/>
</dbReference>
<dbReference type="RefSeq" id="WP_092049021.1">
    <property type="nucleotide sequence ID" value="NZ_FNZF01000001.1"/>
</dbReference>
<dbReference type="SMART" id="SM00331">
    <property type="entry name" value="PP2C_SIG"/>
    <property type="match status" value="1"/>
</dbReference>
<dbReference type="InterPro" id="IPR036457">
    <property type="entry name" value="PPM-type-like_dom_sf"/>
</dbReference>
<dbReference type="Pfam" id="PF13672">
    <property type="entry name" value="PP2C_2"/>
    <property type="match status" value="1"/>
</dbReference>
<dbReference type="CDD" id="cd00143">
    <property type="entry name" value="PP2Cc"/>
    <property type="match status" value="1"/>
</dbReference>
<dbReference type="Gene3D" id="3.60.40.10">
    <property type="entry name" value="PPM-type phosphatase domain"/>
    <property type="match status" value="1"/>
</dbReference>